<name>A0ABQ8MSJ9_LABRO</name>
<keyword evidence="3" id="KW-0418">Kinase</keyword>
<evidence type="ECO:0000313" key="3">
    <source>
        <dbReference type="EMBL" id="KAI2665685.1"/>
    </source>
</evidence>
<evidence type="ECO:0000256" key="1">
    <source>
        <dbReference type="SAM" id="Coils"/>
    </source>
</evidence>
<dbReference type="PANTHER" id="PTHR21734:SF11">
    <property type="entry name" value="INHIBITOR OF NUCLEAR FACTOR KAPPA-B KINASE-INTERACTING PROTEIN"/>
    <property type="match status" value="1"/>
</dbReference>
<feature type="region of interest" description="Disordered" evidence="2">
    <location>
        <begin position="525"/>
        <end position="545"/>
    </location>
</feature>
<evidence type="ECO:0000256" key="2">
    <source>
        <dbReference type="SAM" id="MobiDB-lite"/>
    </source>
</evidence>
<feature type="compositionally biased region" description="Basic residues" evidence="2">
    <location>
        <begin position="1"/>
        <end position="12"/>
    </location>
</feature>
<feature type="compositionally biased region" description="Basic and acidic residues" evidence="2">
    <location>
        <begin position="242"/>
        <end position="258"/>
    </location>
</feature>
<evidence type="ECO:0000313" key="4">
    <source>
        <dbReference type="Proteomes" id="UP000830375"/>
    </source>
</evidence>
<keyword evidence="4" id="KW-1185">Reference proteome</keyword>
<proteinExistence type="predicted"/>
<gene>
    <name evidence="3" type="ORF">H4Q32_022768</name>
</gene>
<protein>
    <submittedName>
        <fullName evidence="3">Inhibitor of nuclear factor kappa-B kinase-interacting protein</fullName>
    </submittedName>
</protein>
<accession>A0ABQ8MSJ9</accession>
<sequence length="545" mass="62015">MQKSGVKQRQRSSNKPQNGEQRRTEDEEEKEPVIRASSSRFSPDVKLSVSLMCLTVSVIITWLHVEQRAKLAQMTEKYEYLYENSRSVQELEEKMSEVSQKLQASSSSSSVLKHTITSIHNTSDALQEEQDASSLRIHTLNEHMRSVTEVWQSGQATVSSELDELKTRSRASHSRVTEHINDAESLLRELNERLQEVQDGIRRNARVLDRTEEEDAEQVRNQLDWNERRVSRLQEQLQRLSEQGREQHQRLERNAPRAQRCQDTHLPAAEEAVRSMLKVRAQVSTTYKRLEELQLQVRSAEEQMKRTPDVRPAEQEDSGVCALASAPPVSLDAEVSQLQERFSSLSGQQQQLQQNLSTLVRAVESVEQQAAQVSGEVTSRVSSIRTDVRRMAGLETEAEMLLNQTQALEEKVAQTEKLMVKRIGELLAGSIDRVSALKSSAEKTDQRLERIGALVHELSAANRKLSERILVLESGQAKLLKTATFASDLKPKVFSIRQDFAVIEPKLDDLTLRIGLLAEDLMSREEERRDEMTHDTLDQKDQLTP</sequence>
<feature type="region of interest" description="Disordered" evidence="2">
    <location>
        <begin position="239"/>
        <end position="258"/>
    </location>
</feature>
<dbReference type="InterPro" id="IPR024152">
    <property type="entry name" value="Inh_kappa-B_kinase-int"/>
</dbReference>
<feature type="region of interest" description="Disordered" evidence="2">
    <location>
        <begin position="1"/>
        <end position="39"/>
    </location>
</feature>
<feature type="coiled-coil region" evidence="1">
    <location>
        <begin position="335"/>
        <end position="418"/>
    </location>
</feature>
<reference evidence="3 4" key="1">
    <citation type="submission" date="2022-01" db="EMBL/GenBank/DDBJ databases">
        <title>A high-quality chromosome-level genome assembly of rohu carp, Labeo rohita.</title>
        <authorList>
            <person name="Arick M.A. II"/>
            <person name="Hsu C.-Y."/>
            <person name="Magbanua Z."/>
            <person name="Pechanova O."/>
            <person name="Grover C."/>
            <person name="Miller E."/>
            <person name="Thrash A."/>
            <person name="Ezzel L."/>
            <person name="Alam S."/>
            <person name="Benzie J."/>
            <person name="Hamilton M."/>
            <person name="Karsi A."/>
            <person name="Lawrence M.L."/>
            <person name="Peterson D.G."/>
        </authorList>
    </citation>
    <scope>NUCLEOTIDE SEQUENCE [LARGE SCALE GENOMIC DNA]</scope>
    <source>
        <strain evidence="4">BAU-BD-2019</strain>
        <tissue evidence="3">Blood</tissue>
    </source>
</reference>
<keyword evidence="1" id="KW-0175">Coiled coil</keyword>
<comment type="caution">
    <text evidence="3">The sequence shown here is derived from an EMBL/GenBank/DDBJ whole genome shotgun (WGS) entry which is preliminary data.</text>
</comment>
<dbReference type="EMBL" id="JACTAM010000004">
    <property type="protein sequence ID" value="KAI2665685.1"/>
    <property type="molecule type" value="Genomic_DNA"/>
</dbReference>
<dbReference type="Proteomes" id="UP000830375">
    <property type="component" value="Unassembled WGS sequence"/>
</dbReference>
<organism evidence="3 4">
    <name type="scientific">Labeo rohita</name>
    <name type="common">Indian major carp</name>
    <name type="synonym">Cyprinus rohita</name>
    <dbReference type="NCBI Taxonomy" id="84645"/>
    <lineage>
        <taxon>Eukaryota</taxon>
        <taxon>Metazoa</taxon>
        <taxon>Chordata</taxon>
        <taxon>Craniata</taxon>
        <taxon>Vertebrata</taxon>
        <taxon>Euteleostomi</taxon>
        <taxon>Actinopterygii</taxon>
        <taxon>Neopterygii</taxon>
        <taxon>Teleostei</taxon>
        <taxon>Ostariophysi</taxon>
        <taxon>Cypriniformes</taxon>
        <taxon>Cyprinidae</taxon>
        <taxon>Labeoninae</taxon>
        <taxon>Labeonini</taxon>
        <taxon>Labeo</taxon>
    </lineage>
</organism>
<dbReference type="PANTHER" id="PTHR21734">
    <property type="entry name" value="INHIBITOR OF NUCLEAR FACTOR KAPPA-B KINASE-INTERACTING PROTEIN"/>
    <property type="match status" value="1"/>
</dbReference>
<keyword evidence="3" id="KW-0808">Transferase</keyword>
<dbReference type="GO" id="GO:0016301">
    <property type="term" value="F:kinase activity"/>
    <property type="evidence" value="ECO:0007669"/>
    <property type="project" value="UniProtKB-KW"/>
</dbReference>